<gene>
    <name evidence="1" type="ORF">Clacol_002717</name>
</gene>
<dbReference type="PANTHER" id="PTHR34689">
    <property type="entry name" value="NUCLEIC ACID-BINDING PROTEIN"/>
    <property type="match status" value="1"/>
</dbReference>
<name>A0AAV5A6Y1_9AGAM</name>
<organism evidence="1 2">
    <name type="scientific">Clathrus columnatus</name>
    <dbReference type="NCBI Taxonomy" id="1419009"/>
    <lineage>
        <taxon>Eukaryota</taxon>
        <taxon>Fungi</taxon>
        <taxon>Dikarya</taxon>
        <taxon>Basidiomycota</taxon>
        <taxon>Agaricomycotina</taxon>
        <taxon>Agaricomycetes</taxon>
        <taxon>Phallomycetidae</taxon>
        <taxon>Phallales</taxon>
        <taxon>Clathraceae</taxon>
        <taxon>Clathrus</taxon>
    </lineage>
</organism>
<evidence type="ECO:0000313" key="1">
    <source>
        <dbReference type="EMBL" id="GJJ08499.1"/>
    </source>
</evidence>
<dbReference type="PANTHER" id="PTHR34689:SF1">
    <property type="entry name" value="NUCLEIC ACID-BINDING PROTEIN"/>
    <property type="match status" value="1"/>
</dbReference>
<evidence type="ECO:0000313" key="2">
    <source>
        <dbReference type="Proteomes" id="UP001050691"/>
    </source>
</evidence>
<protein>
    <submittedName>
        <fullName evidence="1">Uncharacterized protein</fullName>
    </submittedName>
</protein>
<keyword evidence="2" id="KW-1185">Reference proteome</keyword>
<sequence>MVSPGDEQEKIINENIRIIIIVTVLKEDILGNIHHPLPNGVVMDALALAHLDEASILAVLNARSVAITLPQGHAPSSYISKKTNAVTSQWGKYGVINESDIYSKEEEFKTWLVEECKVNPEILSKDQTKKHFARYMEDYNTATLPHEKFYNMKRYESRMDLLRNGEFVPQGDEDTYDFNADYRAHSSALKRGTTESESYLTKEQLQELRQVQRERVELIKRKQLGLEVSGTLGVRMDGGSVEE</sequence>
<comment type="caution">
    <text evidence="1">The sequence shown here is derived from an EMBL/GenBank/DDBJ whole genome shotgun (WGS) entry which is preliminary data.</text>
</comment>
<dbReference type="EMBL" id="BPWL01000003">
    <property type="protein sequence ID" value="GJJ08499.1"/>
    <property type="molecule type" value="Genomic_DNA"/>
</dbReference>
<accession>A0AAV5A6Y1</accession>
<reference evidence="1" key="1">
    <citation type="submission" date="2021-10" db="EMBL/GenBank/DDBJ databases">
        <title>De novo Genome Assembly of Clathrus columnatus (Basidiomycota, Fungi) Using Illumina and Nanopore Sequence Data.</title>
        <authorList>
            <person name="Ogiso-Tanaka E."/>
            <person name="Itagaki H."/>
            <person name="Hosoya T."/>
            <person name="Hosaka K."/>
        </authorList>
    </citation>
    <scope>NUCLEOTIDE SEQUENCE</scope>
    <source>
        <strain evidence="1">MO-923</strain>
    </source>
</reference>
<dbReference type="AlphaFoldDB" id="A0AAV5A6Y1"/>
<dbReference type="Proteomes" id="UP001050691">
    <property type="component" value="Unassembled WGS sequence"/>
</dbReference>
<proteinExistence type="predicted"/>